<sequence length="102" mass="11645">MATPTTTSLPSGRLHLSDQHHRQPGIAHTNIWYRTCPPVHHRKEKCQTVSGPVCPCQAVLFHQYNPITVSVSTGRYGHPNHHNRIPTTHLIRRRRAAHFPTH</sequence>
<feature type="region of interest" description="Disordered" evidence="1">
    <location>
        <begin position="1"/>
        <end position="21"/>
    </location>
</feature>
<dbReference type="AlphaFoldDB" id="A0AAX6G3G8"/>
<dbReference type="EMBL" id="JANAVB010023800">
    <property type="protein sequence ID" value="KAJ6822905.1"/>
    <property type="molecule type" value="Genomic_DNA"/>
</dbReference>
<name>A0AAX6G3G8_IRIPA</name>
<keyword evidence="3" id="KW-1185">Reference proteome</keyword>
<evidence type="ECO:0000313" key="2">
    <source>
        <dbReference type="EMBL" id="KAJ6822905.1"/>
    </source>
</evidence>
<gene>
    <name evidence="2" type="ORF">M6B38_385685</name>
</gene>
<reference evidence="2" key="2">
    <citation type="submission" date="2023-04" db="EMBL/GenBank/DDBJ databases">
        <authorList>
            <person name="Bruccoleri R.E."/>
            <person name="Oakeley E.J."/>
            <person name="Faust A.-M."/>
            <person name="Dessus-Babus S."/>
            <person name="Altorfer M."/>
            <person name="Burckhardt D."/>
            <person name="Oertli M."/>
            <person name="Naumann U."/>
            <person name="Petersen F."/>
            <person name="Wong J."/>
        </authorList>
    </citation>
    <scope>NUCLEOTIDE SEQUENCE</scope>
    <source>
        <strain evidence="2">GSM-AAB239-AS_SAM_17_03QT</strain>
        <tissue evidence="2">Leaf</tissue>
    </source>
</reference>
<proteinExistence type="predicted"/>
<protein>
    <submittedName>
        <fullName evidence="2">Vegetative cell wall protein gp1-like</fullName>
    </submittedName>
</protein>
<organism evidence="2 3">
    <name type="scientific">Iris pallida</name>
    <name type="common">Sweet iris</name>
    <dbReference type="NCBI Taxonomy" id="29817"/>
    <lineage>
        <taxon>Eukaryota</taxon>
        <taxon>Viridiplantae</taxon>
        <taxon>Streptophyta</taxon>
        <taxon>Embryophyta</taxon>
        <taxon>Tracheophyta</taxon>
        <taxon>Spermatophyta</taxon>
        <taxon>Magnoliopsida</taxon>
        <taxon>Liliopsida</taxon>
        <taxon>Asparagales</taxon>
        <taxon>Iridaceae</taxon>
        <taxon>Iridoideae</taxon>
        <taxon>Irideae</taxon>
        <taxon>Iris</taxon>
    </lineage>
</organism>
<accession>A0AAX6G3G8</accession>
<comment type="caution">
    <text evidence="2">The sequence shown here is derived from an EMBL/GenBank/DDBJ whole genome shotgun (WGS) entry which is preliminary data.</text>
</comment>
<reference evidence="2" key="1">
    <citation type="journal article" date="2023" name="GigaByte">
        <title>Genome assembly of the bearded iris, Iris pallida Lam.</title>
        <authorList>
            <person name="Bruccoleri R.E."/>
            <person name="Oakeley E.J."/>
            <person name="Faust A.M.E."/>
            <person name="Altorfer M."/>
            <person name="Dessus-Babus S."/>
            <person name="Burckhardt D."/>
            <person name="Oertli M."/>
            <person name="Naumann U."/>
            <person name="Petersen F."/>
            <person name="Wong J."/>
        </authorList>
    </citation>
    <scope>NUCLEOTIDE SEQUENCE</scope>
    <source>
        <strain evidence="2">GSM-AAB239-AS_SAM_17_03QT</strain>
    </source>
</reference>
<evidence type="ECO:0000313" key="3">
    <source>
        <dbReference type="Proteomes" id="UP001140949"/>
    </source>
</evidence>
<dbReference type="Proteomes" id="UP001140949">
    <property type="component" value="Unassembled WGS sequence"/>
</dbReference>
<feature type="compositionally biased region" description="Polar residues" evidence="1">
    <location>
        <begin position="1"/>
        <end position="10"/>
    </location>
</feature>
<evidence type="ECO:0000256" key="1">
    <source>
        <dbReference type="SAM" id="MobiDB-lite"/>
    </source>
</evidence>